<organism evidence="2 3">
    <name type="scientific">Caenispirillum salinarum AK4</name>
    <dbReference type="NCBI Taxonomy" id="1238182"/>
    <lineage>
        <taxon>Bacteria</taxon>
        <taxon>Pseudomonadati</taxon>
        <taxon>Pseudomonadota</taxon>
        <taxon>Alphaproteobacteria</taxon>
        <taxon>Rhodospirillales</taxon>
        <taxon>Novispirillaceae</taxon>
        <taxon>Caenispirillum</taxon>
    </lineage>
</organism>
<gene>
    <name evidence="2" type="ORF">C882_1663</name>
</gene>
<comment type="caution">
    <text evidence="2">The sequence shown here is derived from an EMBL/GenBank/DDBJ whole genome shotgun (WGS) entry which is preliminary data.</text>
</comment>
<dbReference type="STRING" id="1238182.C882_1663"/>
<dbReference type="RefSeq" id="WP_009538652.1">
    <property type="nucleotide sequence ID" value="NZ_ANHY01000002.1"/>
</dbReference>
<sequence>MTAALVRRVVSARCIAAAMAAAGALALVPGAAGAADPAPFAGVAPVKAATLAETRGGMRIGAFDFDIGVALNTALDEGLDLTSRFQAVGGRLTRAGAAVGSAAGAAGNAIADLPNGGVAWRPADGLTVLHDPAGLGGSTVLNRLDNQAIRTRLEVNIRVSNYRERLGALQTGRALSGILREMRAASP</sequence>
<keyword evidence="1" id="KW-0732">Signal</keyword>
<evidence type="ECO:0000313" key="2">
    <source>
        <dbReference type="EMBL" id="EKV32825.1"/>
    </source>
</evidence>
<evidence type="ECO:0000256" key="1">
    <source>
        <dbReference type="SAM" id="SignalP"/>
    </source>
</evidence>
<dbReference type="OrthoDB" id="9966881at2"/>
<feature type="signal peptide" evidence="1">
    <location>
        <begin position="1"/>
        <end position="34"/>
    </location>
</feature>
<reference evidence="2 3" key="1">
    <citation type="journal article" date="2013" name="Genome Announc.">
        <title>Draft Genome Sequence of an Alphaproteobacterium, Caenispirillum salinarum AK4(T), Isolated from a Solar Saltern.</title>
        <authorList>
            <person name="Khatri I."/>
            <person name="Singh A."/>
            <person name="Korpole S."/>
            <person name="Pinnaka A.K."/>
            <person name="Subramanian S."/>
        </authorList>
    </citation>
    <scope>NUCLEOTIDE SEQUENCE [LARGE SCALE GENOMIC DNA]</scope>
    <source>
        <strain evidence="2 3">AK4</strain>
    </source>
</reference>
<feature type="chain" id="PRO_5003929684" evidence="1">
    <location>
        <begin position="35"/>
        <end position="187"/>
    </location>
</feature>
<dbReference type="EMBL" id="ANHY01000002">
    <property type="protein sequence ID" value="EKV32825.1"/>
    <property type="molecule type" value="Genomic_DNA"/>
</dbReference>
<dbReference type="Proteomes" id="UP000009881">
    <property type="component" value="Unassembled WGS sequence"/>
</dbReference>
<name>K9H3H3_9PROT</name>
<accession>K9H3H3</accession>
<proteinExistence type="predicted"/>
<keyword evidence="3" id="KW-1185">Reference proteome</keyword>
<protein>
    <submittedName>
        <fullName evidence="2">Uncharacterized protein</fullName>
    </submittedName>
</protein>
<dbReference type="AlphaFoldDB" id="K9H3H3"/>
<evidence type="ECO:0000313" key="3">
    <source>
        <dbReference type="Proteomes" id="UP000009881"/>
    </source>
</evidence>